<name>A0A5E4G9Z7_PRUDU</name>
<sequence length="236" mass="26155">MEYSATDLSGGHDQIVSKKYNTLFPAMNKHRFSSRRTPSFSSSSSSSFSSCSSSFLSSSSCNPDHHDPSPLSPATPLRFSGVPFSWEHFPGIPKKLNSSKKELYSSLKRLPLPPPTTTTKSTQKPSKKFILDNIGVNVRHKNPRGHSSDFAKDPFFAAMVECSKDAHDDDEEEEEEEEESNASFSSGAKVSRSSSERFGFVNLYTSCKRTCAVSGSIIHLPRPSRTSYDLINRLSR</sequence>
<dbReference type="Proteomes" id="UP001054821">
    <property type="component" value="Chromosome 8"/>
</dbReference>
<evidence type="ECO:0000256" key="1">
    <source>
        <dbReference type="SAM" id="MobiDB-lite"/>
    </source>
</evidence>
<dbReference type="Proteomes" id="UP000327085">
    <property type="component" value="Chromosome 8"/>
</dbReference>
<dbReference type="EMBL" id="JAJFAZ020000008">
    <property type="protein sequence ID" value="KAI5313242.1"/>
    <property type="molecule type" value="Genomic_DNA"/>
</dbReference>
<dbReference type="Gramene" id="VVA36611">
    <property type="protein sequence ID" value="VVA36611"/>
    <property type="gene ID" value="Prudul26B015162"/>
</dbReference>
<dbReference type="OMA" id="AMVECCK"/>
<dbReference type="InParanoid" id="A0A5E4G9Z7"/>
<reference evidence="4" key="2">
    <citation type="journal article" date="2020" name="Plant J.">
        <title>Transposons played a major role in the diversification between the closely related almond and peach genomes: results from the almond genome sequence.</title>
        <authorList>
            <person name="Alioto T."/>
            <person name="Alexiou K.G."/>
            <person name="Bardil A."/>
            <person name="Barteri F."/>
            <person name="Castanera R."/>
            <person name="Cruz F."/>
            <person name="Dhingra A."/>
            <person name="Duval H."/>
            <person name="Fernandez I Marti A."/>
            <person name="Frias L."/>
            <person name="Galan B."/>
            <person name="Garcia J.L."/>
            <person name="Howad W."/>
            <person name="Gomez-Garrido J."/>
            <person name="Gut M."/>
            <person name="Julca I."/>
            <person name="Morata J."/>
            <person name="Puigdomenech P."/>
            <person name="Ribeca P."/>
            <person name="Rubio Cabetas M.J."/>
            <person name="Vlasova A."/>
            <person name="Wirthensohn M."/>
            <person name="Garcia-Mas J."/>
            <person name="Gabaldon T."/>
            <person name="Casacuberta J.M."/>
            <person name="Arus P."/>
        </authorList>
    </citation>
    <scope>NUCLEOTIDE SEQUENCE [LARGE SCALE GENOMIC DNA]</scope>
    <source>
        <strain evidence="4">cv. Texas</strain>
    </source>
</reference>
<keyword evidence="5" id="KW-1185">Reference proteome</keyword>
<evidence type="ECO:0000313" key="4">
    <source>
        <dbReference type="Proteomes" id="UP000327085"/>
    </source>
</evidence>
<evidence type="ECO:0000313" key="3">
    <source>
        <dbReference type="EMBL" id="VVA36611.1"/>
    </source>
</evidence>
<feature type="region of interest" description="Disordered" evidence="1">
    <location>
        <begin position="32"/>
        <end position="53"/>
    </location>
</feature>
<dbReference type="PANTHER" id="PTHR33696:SF1">
    <property type="entry name" value="T22J18.15"/>
    <property type="match status" value="1"/>
</dbReference>
<evidence type="ECO:0000313" key="2">
    <source>
        <dbReference type="EMBL" id="KAI5313242.1"/>
    </source>
</evidence>
<dbReference type="AlphaFoldDB" id="A0A5E4G9Z7"/>
<feature type="region of interest" description="Disordered" evidence="1">
    <location>
        <begin position="108"/>
        <end position="128"/>
    </location>
</feature>
<dbReference type="EMBL" id="CABIKO010000463">
    <property type="protein sequence ID" value="VVA36611.1"/>
    <property type="molecule type" value="Genomic_DNA"/>
</dbReference>
<feature type="compositionally biased region" description="Low complexity" evidence="1">
    <location>
        <begin position="35"/>
        <end position="53"/>
    </location>
</feature>
<accession>A0A5E4G9Z7</accession>
<evidence type="ECO:0000313" key="5">
    <source>
        <dbReference type="Proteomes" id="UP001054821"/>
    </source>
</evidence>
<feature type="compositionally biased region" description="Acidic residues" evidence="1">
    <location>
        <begin position="168"/>
        <end position="180"/>
    </location>
</feature>
<protein>
    <submittedName>
        <fullName evidence="3">Uncharacterized protein</fullName>
    </submittedName>
</protein>
<dbReference type="PANTHER" id="PTHR33696">
    <property type="entry name" value="T22J18.15-RELATED"/>
    <property type="match status" value="1"/>
</dbReference>
<organism evidence="3 4">
    <name type="scientific">Prunus dulcis</name>
    <name type="common">Almond</name>
    <name type="synonym">Amygdalus dulcis</name>
    <dbReference type="NCBI Taxonomy" id="3755"/>
    <lineage>
        <taxon>Eukaryota</taxon>
        <taxon>Viridiplantae</taxon>
        <taxon>Streptophyta</taxon>
        <taxon>Embryophyta</taxon>
        <taxon>Tracheophyta</taxon>
        <taxon>Spermatophyta</taxon>
        <taxon>Magnoliopsida</taxon>
        <taxon>eudicotyledons</taxon>
        <taxon>Gunneridae</taxon>
        <taxon>Pentapetalae</taxon>
        <taxon>rosids</taxon>
        <taxon>fabids</taxon>
        <taxon>Rosales</taxon>
        <taxon>Rosaceae</taxon>
        <taxon>Amygdaloideae</taxon>
        <taxon>Amygdaleae</taxon>
        <taxon>Prunus</taxon>
    </lineage>
</organism>
<proteinExistence type="predicted"/>
<feature type="compositionally biased region" description="Polar residues" evidence="1">
    <location>
        <begin position="181"/>
        <end position="193"/>
    </location>
</feature>
<reference evidence="2 5" key="3">
    <citation type="journal article" date="2022" name="G3 (Bethesda)">
        <title>Whole-genome sequence and methylome profiling of the almond [Prunus dulcis (Mill.) D.A. Webb] cultivar 'Nonpareil'.</title>
        <authorList>
            <person name="D'Amico-Willman K.M."/>
            <person name="Ouma W.Z."/>
            <person name="Meulia T."/>
            <person name="Sideli G.M."/>
            <person name="Gradziel T.M."/>
            <person name="Fresnedo-Ramirez J."/>
        </authorList>
    </citation>
    <scope>NUCLEOTIDE SEQUENCE [LARGE SCALE GENOMIC DNA]</scope>
    <source>
        <strain evidence="2">Clone GOH B32 T37-40</strain>
    </source>
</reference>
<gene>
    <name evidence="3" type="ORF">ALMOND_2B015162</name>
    <name evidence="2" type="ORF">L3X38_042416</name>
</gene>
<reference evidence="3" key="1">
    <citation type="submission" date="2019-07" db="EMBL/GenBank/DDBJ databases">
        <authorList>
            <person name="Alioto T."/>
            <person name="Alioto T."/>
            <person name="Gomez Garrido J."/>
        </authorList>
    </citation>
    <scope>NUCLEOTIDE SEQUENCE</scope>
</reference>
<feature type="region of interest" description="Disordered" evidence="1">
    <location>
        <begin position="164"/>
        <end position="194"/>
    </location>
</feature>